<dbReference type="Pfam" id="PF03291">
    <property type="entry name" value="mRNA_G-N7_MeTrfase"/>
    <property type="match status" value="1"/>
</dbReference>
<dbReference type="SUPFAM" id="SSF53335">
    <property type="entry name" value="S-adenosyl-L-methionine-dependent methyltransferases"/>
    <property type="match status" value="1"/>
</dbReference>
<feature type="compositionally biased region" description="Polar residues" evidence="12">
    <location>
        <begin position="93"/>
        <end position="132"/>
    </location>
</feature>
<evidence type="ECO:0000256" key="2">
    <source>
        <dbReference type="ARBA" id="ARBA00011926"/>
    </source>
</evidence>
<keyword evidence="4" id="KW-0808">Transferase</keyword>
<feature type="region of interest" description="Disordered" evidence="12">
    <location>
        <begin position="230"/>
        <end position="261"/>
    </location>
</feature>
<keyword evidence="7" id="KW-0507">mRNA processing</keyword>
<keyword evidence="6" id="KW-0694">RNA-binding</keyword>
<evidence type="ECO:0000256" key="8">
    <source>
        <dbReference type="ARBA" id="ARBA00032772"/>
    </source>
</evidence>
<dbReference type="PANTHER" id="PTHR12189">
    <property type="entry name" value="MRNA GUANINE-7- METHYLTRANSFERASE"/>
    <property type="match status" value="1"/>
</dbReference>
<keyword evidence="15" id="KW-1185">Reference proteome</keyword>
<feature type="compositionally biased region" description="Low complexity" evidence="12">
    <location>
        <begin position="143"/>
        <end position="169"/>
    </location>
</feature>
<evidence type="ECO:0000259" key="13">
    <source>
        <dbReference type="PROSITE" id="PS51562"/>
    </source>
</evidence>
<name>A0A5C3L1K3_COPMA</name>
<dbReference type="GO" id="GO:0003723">
    <property type="term" value="F:RNA binding"/>
    <property type="evidence" value="ECO:0007669"/>
    <property type="project" value="UniProtKB-KW"/>
</dbReference>
<dbReference type="Gene3D" id="3.40.50.150">
    <property type="entry name" value="Vaccinia Virus protein VP39"/>
    <property type="match status" value="1"/>
</dbReference>
<evidence type="ECO:0000256" key="1">
    <source>
        <dbReference type="ARBA" id="ARBA00003378"/>
    </source>
</evidence>
<evidence type="ECO:0000256" key="11">
    <source>
        <dbReference type="ARBA" id="ARBA00049739"/>
    </source>
</evidence>
<dbReference type="InterPro" id="IPR029063">
    <property type="entry name" value="SAM-dependent_MTases_sf"/>
</dbReference>
<dbReference type="EC" id="2.1.1.56" evidence="2"/>
<evidence type="ECO:0000256" key="3">
    <source>
        <dbReference type="ARBA" id="ARBA00022603"/>
    </source>
</evidence>
<keyword evidence="7" id="KW-0506">mRNA capping</keyword>
<evidence type="ECO:0000256" key="4">
    <source>
        <dbReference type="ARBA" id="ARBA00022679"/>
    </source>
</evidence>
<feature type="region of interest" description="Disordered" evidence="12">
    <location>
        <begin position="1"/>
        <end position="209"/>
    </location>
</feature>
<sequence>MPMPAFDPVRDAVLNSPVDQQQQQHGGTTYSPLASPSLTRRATDLSVLLNSEPSMPTRSSISSASSSSSLSNILSSQPEDKLAASEPLHRRYSNSSSRSAQVYPSPEMQESASPTRYHSSYQFESSSNQQRTPMAANHHSHSRPSSSSSAAPSSAKLGSAGGPRHTSSPSMPPPTLPPAARSSAPSGTSKAAPAPAKPRPIPYRPTNRITPASSVLVPLSQQEMEMFKSYRGQGTQRLSMKRKRSDSGSQDQPSAKKKAGDVDVVVDHYNSRPEVGVVQRQDSPIIGLKNFNNWVKSVLITTFAHPAFHNGPSSNGYGKGRGKVLDMGCGKGGDMTKWAKAQIRELICVDIAAVSVDQAQRRYENMRSSRFDAYFAALDCYTAPLSTAFPPARLSVPFDVVSMQFCMHYAFETVQKARCMLDNVSKHLRPGGVFIGTIPNAELLYSHLDALPPDAEELSFGNSVYKIKFDQRDTKPRFGHRYWFFLQDAVENVPEYVVQWDCFVELAAEYGLYPKYKEEFHQVFSENQEVPEFKNLMIRMKVVDADGGSSMDEDQWEAANIYIAFAFERR</sequence>
<dbReference type="GO" id="GO:0005634">
    <property type="term" value="C:nucleus"/>
    <property type="evidence" value="ECO:0007669"/>
    <property type="project" value="TreeGrafter"/>
</dbReference>
<feature type="compositionally biased region" description="Polar residues" evidence="12">
    <location>
        <begin position="17"/>
        <end position="40"/>
    </location>
</feature>
<feature type="domain" description="MRNA cap 0 methyltransferase" evidence="13">
    <location>
        <begin position="283"/>
        <end position="570"/>
    </location>
</feature>
<keyword evidence="3" id="KW-0489">Methyltransferase</keyword>
<evidence type="ECO:0000256" key="10">
    <source>
        <dbReference type="ARBA" id="ARBA00044712"/>
    </source>
</evidence>
<dbReference type="InterPro" id="IPR039753">
    <property type="entry name" value="RG7MT1"/>
</dbReference>
<evidence type="ECO:0000313" key="14">
    <source>
        <dbReference type="EMBL" id="TFK26413.1"/>
    </source>
</evidence>
<evidence type="ECO:0000256" key="6">
    <source>
        <dbReference type="ARBA" id="ARBA00022884"/>
    </source>
</evidence>
<evidence type="ECO:0000256" key="12">
    <source>
        <dbReference type="SAM" id="MobiDB-lite"/>
    </source>
</evidence>
<dbReference type="InterPro" id="IPR004971">
    <property type="entry name" value="mRNA_G-N7_MeTrfase_dom"/>
</dbReference>
<dbReference type="CDD" id="cd02440">
    <property type="entry name" value="AdoMet_MTases"/>
    <property type="match status" value="1"/>
</dbReference>
<evidence type="ECO:0000313" key="15">
    <source>
        <dbReference type="Proteomes" id="UP000307440"/>
    </source>
</evidence>
<accession>A0A5C3L1K3</accession>
<evidence type="ECO:0000256" key="5">
    <source>
        <dbReference type="ARBA" id="ARBA00022691"/>
    </source>
</evidence>
<evidence type="ECO:0000256" key="9">
    <source>
        <dbReference type="ARBA" id="ARBA00033387"/>
    </source>
</evidence>
<keyword evidence="5" id="KW-0949">S-adenosyl-L-methionine</keyword>
<dbReference type="GO" id="GO:0004482">
    <property type="term" value="F:mRNA 5'-cap (guanine-N7-)-methyltransferase activity"/>
    <property type="evidence" value="ECO:0007669"/>
    <property type="project" value="UniProtKB-EC"/>
</dbReference>
<dbReference type="EMBL" id="ML210175">
    <property type="protein sequence ID" value="TFK26413.1"/>
    <property type="molecule type" value="Genomic_DNA"/>
</dbReference>
<dbReference type="Proteomes" id="UP000307440">
    <property type="component" value="Unassembled WGS sequence"/>
</dbReference>
<dbReference type="OrthoDB" id="10248867at2759"/>
<dbReference type="PROSITE" id="PS51562">
    <property type="entry name" value="RNA_CAP0_MT"/>
    <property type="match status" value="1"/>
</dbReference>
<dbReference type="STRING" id="230819.A0A5C3L1K3"/>
<comment type="function">
    <text evidence="1">Responsible for methylating the 5'-cap structure of mRNAs.</text>
</comment>
<proteinExistence type="predicted"/>
<reference evidence="14 15" key="1">
    <citation type="journal article" date="2019" name="Nat. Ecol. Evol.">
        <title>Megaphylogeny resolves global patterns of mushroom evolution.</title>
        <authorList>
            <person name="Varga T."/>
            <person name="Krizsan K."/>
            <person name="Foldi C."/>
            <person name="Dima B."/>
            <person name="Sanchez-Garcia M."/>
            <person name="Sanchez-Ramirez S."/>
            <person name="Szollosi G.J."/>
            <person name="Szarkandi J.G."/>
            <person name="Papp V."/>
            <person name="Albert L."/>
            <person name="Andreopoulos W."/>
            <person name="Angelini C."/>
            <person name="Antonin V."/>
            <person name="Barry K.W."/>
            <person name="Bougher N.L."/>
            <person name="Buchanan P."/>
            <person name="Buyck B."/>
            <person name="Bense V."/>
            <person name="Catcheside P."/>
            <person name="Chovatia M."/>
            <person name="Cooper J."/>
            <person name="Damon W."/>
            <person name="Desjardin D."/>
            <person name="Finy P."/>
            <person name="Geml J."/>
            <person name="Haridas S."/>
            <person name="Hughes K."/>
            <person name="Justo A."/>
            <person name="Karasinski D."/>
            <person name="Kautmanova I."/>
            <person name="Kiss B."/>
            <person name="Kocsube S."/>
            <person name="Kotiranta H."/>
            <person name="LaButti K.M."/>
            <person name="Lechner B.E."/>
            <person name="Liimatainen K."/>
            <person name="Lipzen A."/>
            <person name="Lukacs Z."/>
            <person name="Mihaltcheva S."/>
            <person name="Morgado L.N."/>
            <person name="Niskanen T."/>
            <person name="Noordeloos M.E."/>
            <person name="Ohm R.A."/>
            <person name="Ortiz-Santana B."/>
            <person name="Ovrebo C."/>
            <person name="Racz N."/>
            <person name="Riley R."/>
            <person name="Savchenko A."/>
            <person name="Shiryaev A."/>
            <person name="Soop K."/>
            <person name="Spirin V."/>
            <person name="Szebenyi C."/>
            <person name="Tomsovsky M."/>
            <person name="Tulloss R.E."/>
            <person name="Uehling J."/>
            <person name="Grigoriev I.V."/>
            <person name="Vagvolgyi C."/>
            <person name="Papp T."/>
            <person name="Martin F.M."/>
            <person name="Miettinen O."/>
            <person name="Hibbett D.S."/>
            <person name="Nagy L.G."/>
        </authorList>
    </citation>
    <scope>NUCLEOTIDE SEQUENCE [LARGE SCALE GENOMIC DNA]</scope>
    <source>
        <strain evidence="14 15">CBS 121175</strain>
    </source>
</reference>
<feature type="compositionally biased region" description="Low complexity" evidence="12">
    <location>
        <begin position="59"/>
        <end position="76"/>
    </location>
</feature>
<protein>
    <recommendedName>
        <fullName evidence="11">mRNA cap guanine-N(7) methyltransferase</fullName>
        <ecNumber evidence="2">2.1.1.56</ecNumber>
    </recommendedName>
    <alternativeName>
        <fullName evidence="8">mRNA (guanine-N(7))-methyltransferase</fullName>
    </alternativeName>
    <alternativeName>
        <fullName evidence="9">mRNA cap methyltransferase</fullName>
    </alternativeName>
</protein>
<feature type="compositionally biased region" description="Polar residues" evidence="12">
    <location>
        <begin position="48"/>
        <end position="58"/>
    </location>
</feature>
<dbReference type="AlphaFoldDB" id="A0A5C3L1K3"/>
<dbReference type="PANTHER" id="PTHR12189:SF2">
    <property type="entry name" value="MRNA CAP GUANINE-N7 METHYLTRANSFERASE"/>
    <property type="match status" value="1"/>
</dbReference>
<organism evidence="14 15">
    <name type="scientific">Coprinopsis marcescibilis</name>
    <name type="common">Agaric fungus</name>
    <name type="synonym">Psathyrella marcescibilis</name>
    <dbReference type="NCBI Taxonomy" id="230819"/>
    <lineage>
        <taxon>Eukaryota</taxon>
        <taxon>Fungi</taxon>
        <taxon>Dikarya</taxon>
        <taxon>Basidiomycota</taxon>
        <taxon>Agaricomycotina</taxon>
        <taxon>Agaricomycetes</taxon>
        <taxon>Agaricomycetidae</taxon>
        <taxon>Agaricales</taxon>
        <taxon>Agaricineae</taxon>
        <taxon>Psathyrellaceae</taxon>
        <taxon>Coprinopsis</taxon>
    </lineage>
</organism>
<comment type="catalytic activity">
    <reaction evidence="10">
        <text>a 5'-end (5'-triphosphoguanosine)-ribonucleoside in mRNA + S-adenosyl-L-methionine = a 5'-end (N(7)-methyl 5'-triphosphoguanosine)-ribonucleoside in mRNA + S-adenosyl-L-homocysteine</text>
        <dbReference type="Rhea" id="RHEA:67008"/>
        <dbReference type="Rhea" id="RHEA-COMP:17166"/>
        <dbReference type="Rhea" id="RHEA-COMP:17167"/>
        <dbReference type="ChEBI" id="CHEBI:57856"/>
        <dbReference type="ChEBI" id="CHEBI:59789"/>
        <dbReference type="ChEBI" id="CHEBI:156461"/>
        <dbReference type="ChEBI" id="CHEBI:167617"/>
        <dbReference type="EC" id="2.1.1.56"/>
    </reaction>
</comment>
<feature type="compositionally biased region" description="Low complexity" evidence="12">
    <location>
        <begin position="178"/>
        <end position="194"/>
    </location>
</feature>
<feature type="compositionally biased region" description="Basic and acidic residues" evidence="12">
    <location>
        <begin position="78"/>
        <end position="89"/>
    </location>
</feature>
<gene>
    <name evidence="14" type="ORF">FA15DRAFT_293491</name>
</gene>
<evidence type="ECO:0000256" key="7">
    <source>
        <dbReference type="ARBA" id="ARBA00023042"/>
    </source>
</evidence>